<dbReference type="AlphaFoldDB" id="A0AAD9UIT9"/>
<name>A0AAD9UIT9_RIDPI</name>
<dbReference type="PROSITE" id="PS50118">
    <property type="entry name" value="HMG_BOX_2"/>
    <property type="match status" value="1"/>
</dbReference>
<evidence type="ECO:0000313" key="9">
    <source>
        <dbReference type="EMBL" id="KAK2190812.1"/>
    </source>
</evidence>
<evidence type="ECO:0000256" key="5">
    <source>
        <dbReference type="ARBA" id="ARBA00023242"/>
    </source>
</evidence>
<protein>
    <recommendedName>
        <fullName evidence="8">HMG box domain-containing protein</fullName>
    </recommendedName>
</protein>
<keyword evidence="3 6" id="KW-0238">DNA-binding</keyword>
<dbReference type="Gene3D" id="1.10.30.10">
    <property type="entry name" value="High mobility group box domain"/>
    <property type="match status" value="1"/>
</dbReference>
<dbReference type="InterPro" id="IPR009071">
    <property type="entry name" value="HMG_box_dom"/>
</dbReference>
<dbReference type="SUPFAM" id="SSF47095">
    <property type="entry name" value="HMG-box"/>
    <property type="match status" value="1"/>
</dbReference>
<evidence type="ECO:0000256" key="2">
    <source>
        <dbReference type="ARBA" id="ARBA00023015"/>
    </source>
</evidence>
<feature type="compositionally biased region" description="Low complexity" evidence="7">
    <location>
        <begin position="54"/>
        <end position="87"/>
    </location>
</feature>
<evidence type="ECO:0000256" key="7">
    <source>
        <dbReference type="SAM" id="MobiDB-lite"/>
    </source>
</evidence>
<dbReference type="Proteomes" id="UP001209878">
    <property type="component" value="Unassembled WGS sequence"/>
</dbReference>
<dbReference type="GO" id="GO:0005634">
    <property type="term" value="C:nucleus"/>
    <property type="evidence" value="ECO:0007669"/>
    <property type="project" value="UniProtKB-SubCell"/>
</dbReference>
<evidence type="ECO:0000256" key="4">
    <source>
        <dbReference type="ARBA" id="ARBA00023163"/>
    </source>
</evidence>
<comment type="caution">
    <text evidence="9">The sequence shown here is derived from an EMBL/GenBank/DDBJ whole genome shotgun (WGS) entry which is preliminary data.</text>
</comment>
<dbReference type="Pfam" id="PF00505">
    <property type="entry name" value="HMG_box"/>
    <property type="match status" value="1"/>
</dbReference>
<keyword evidence="5 6" id="KW-0539">Nucleus</keyword>
<feature type="region of interest" description="Disordered" evidence="7">
    <location>
        <begin position="1"/>
        <end position="94"/>
    </location>
</feature>
<reference evidence="9" key="1">
    <citation type="journal article" date="2023" name="Mol. Biol. Evol.">
        <title>Third-Generation Sequencing Reveals the Adaptive Role of the Epigenome in Three Deep-Sea Polychaetes.</title>
        <authorList>
            <person name="Perez M."/>
            <person name="Aroh O."/>
            <person name="Sun Y."/>
            <person name="Lan Y."/>
            <person name="Juniper S.K."/>
            <person name="Young C.R."/>
            <person name="Angers B."/>
            <person name="Qian P.Y."/>
        </authorList>
    </citation>
    <scope>NUCLEOTIDE SEQUENCE</scope>
    <source>
        <strain evidence="9">R07B-5</strain>
    </source>
</reference>
<gene>
    <name evidence="9" type="ORF">NP493_67g01024</name>
</gene>
<proteinExistence type="predicted"/>
<feature type="compositionally biased region" description="Pro residues" evidence="7">
    <location>
        <begin position="29"/>
        <end position="52"/>
    </location>
</feature>
<keyword evidence="2" id="KW-0805">Transcription regulation</keyword>
<dbReference type="EMBL" id="JAODUO010000067">
    <property type="protein sequence ID" value="KAK2190812.1"/>
    <property type="molecule type" value="Genomic_DNA"/>
</dbReference>
<dbReference type="PANTHER" id="PTHR10270:SF324">
    <property type="entry name" value="SOX DOMAIN-CONTAINING PROTEIN DICHAETE-RELATED"/>
    <property type="match status" value="1"/>
</dbReference>
<dbReference type="Pfam" id="PF12336">
    <property type="entry name" value="SOXp"/>
    <property type="match status" value="1"/>
</dbReference>
<evidence type="ECO:0000313" key="10">
    <source>
        <dbReference type="Proteomes" id="UP001209878"/>
    </source>
</evidence>
<dbReference type="SMART" id="SM00398">
    <property type="entry name" value="HMG"/>
    <property type="match status" value="1"/>
</dbReference>
<evidence type="ECO:0000256" key="1">
    <source>
        <dbReference type="ARBA" id="ARBA00004123"/>
    </source>
</evidence>
<comment type="subcellular location">
    <subcellularLocation>
        <location evidence="1">Nucleus</location>
    </subcellularLocation>
</comment>
<dbReference type="InterPro" id="IPR036910">
    <property type="entry name" value="HMG_box_dom_sf"/>
</dbReference>
<dbReference type="GO" id="GO:0000122">
    <property type="term" value="P:negative regulation of transcription by RNA polymerase II"/>
    <property type="evidence" value="ECO:0007669"/>
    <property type="project" value="TreeGrafter"/>
</dbReference>
<feature type="domain" description="HMG box" evidence="8">
    <location>
        <begin position="94"/>
        <end position="162"/>
    </location>
</feature>
<evidence type="ECO:0000256" key="6">
    <source>
        <dbReference type="PROSITE-ProRule" id="PRU00267"/>
    </source>
</evidence>
<sequence>MEATNLVKTGLAPMQAVPGSGPPAQHRLPPAPHPASQPPNVAPLPRSQPPTPISMTSVSPQSQTQVSLNSGSGSVTASTGGTGSSKSKANDDRVKRPMNAFMVWSRGQRRKMAQDNPKMHNSEISKRLGAEWKLLTEAEKRPFIDEAKRLRAIHMKEHPDYKYRPRRKTKTLMKKDKYALPGMGPGPGQQVGRDMYPMSMNGYMPNGYPMMHPDQHMAYQQQAMTGQMNAISAQYGYQMPGQMTGQMTTGSYMNGSSSYTYSMAPYSMSQAPPAHSQVGVKAEGEGDDGRGKPCATDLREMISMYLPGDPAQVQRYAAMQGQYAAMAAGNPDVTGSTVPLTHM</sequence>
<evidence type="ECO:0000259" key="8">
    <source>
        <dbReference type="PROSITE" id="PS50118"/>
    </source>
</evidence>
<dbReference type="GO" id="GO:0000978">
    <property type="term" value="F:RNA polymerase II cis-regulatory region sequence-specific DNA binding"/>
    <property type="evidence" value="ECO:0007669"/>
    <property type="project" value="TreeGrafter"/>
</dbReference>
<dbReference type="InterPro" id="IPR050140">
    <property type="entry name" value="SRY-related_HMG-box_TF-like"/>
</dbReference>
<dbReference type="GO" id="GO:0030182">
    <property type="term" value="P:neuron differentiation"/>
    <property type="evidence" value="ECO:0007669"/>
    <property type="project" value="TreeGrafter"/>
</dbReference>
<dbReference type="GO" id="GO:0007420">
    <property type="term" value="P:brain development"/>
    <property type="evidence" value="ECO:0007669"/>
    <property type="project" value="TreeGrafter"/>
</dbReference>
<feature type="DNA-binding region" description="HMG box" evidence="6">
    <location>
        <begin position="94"/>
        <end position="162"/>
    </location>
</feature>
<dbReference type="FunFam" id="1.10.30.10:FF:000002">
    <property type="entry name" value="transcription factor Sox-2"/>
    <property type="match status" value="1"/>
</dbReference>
<evidence type="ECO:0000256" key="3">
    <source>
        <dbReference type="ARBA" id="ARBA00023125"/>
    </source>
</evidence>
<accession>A0AAD9UIT9</accession>
<keyword evidence="10" id="KW-1185">Reference proteome</keyword>
<dbReference type="PANTHER" id="PTHR10270">
    <property type="entry name" value="SOX TRANSCRIPTION FACTOR"/>
    <property type="match status" value="1"/>
</dbReference>
<dbReference type="GO" id="GO:0001228">
    <property type="term" value="F:DNA-binding transcription activator activity, RNA polymerase II-specific"/>
    <property type="evidence" value="ECO:0007669"/>
    <property type="project" value="TreeGrafter"/>
</dbReference>
<organism evidence="9 10">
    <name type="scientific">Ridgeia piscesae</name>
    <name type="common">Tubeworm</name>
    <dbReference type="NCBI Taxonomy" id="27915"/>
    <lineage>
        <taxon>Eukaryota</taxon>
        <taxon>Metazoa</taxon>
        <taxon>Spiralia</taxon>
        <taxon>Lophotrochozoa</taxon>
        <taxon>Annelida</taxon>
        <taxon>Polychaeta</taxon>
        <taxon>Sedentaria</taxon>
        <taxon>Canalipalpata</taxon>
        <taxon>Sabellida</taxon>
        <taxon>Siboglinidae</taxon>
        <taxon>Ridgeia</taxon>
    </lineage>
</organism>
<dbReference type="InterPro" id="IPR022097">
    <property type="entry name" value="SOX_fam"/>
</dbReference>
<keyword evidence="4" id="KW-0804">Transcription</keyword>
<dbReference type="CDD" id="cd01388">
    <property type="entry name" value="HMG-box_SoxB"/>
    <property type="match status" value="1"/>
</dbReference>